<evidence type="ECO:0008006" key="5">
    <source>
        <dbReference type="Google" id="ProtNLM"/>
    </source>
</evidence>
<dbReference type="Proteomes" id="UP000011996">
    <property type="component" value="Unassembled WGS sequence"/>
</dbReference>
<sequence length="440" mass="50359">MCFNADTQSEKRMKKHVRPSQRETANAKTTRGDSFSERQALPSRRTQLRWQHGLAIVCIALAVLVGRHFWQRSRVNEFRNAAQVATESQRWGHLASISKMWMEYRPGDPEARFAAGLAAYMRGDESTARDLLEPIEPELPMFAERCVLMAKMTSDAEHLPTVPIEYLKQAIESNPSLTEHRRLLLRQYGLTFQQQAIAPLVNDAVANEADTPAMYVYLLASSIVTYSDGETLASQWAELADDPEPYLVMAYRHAAQAKRLNETGLDTTRKEFDEETVRLHQRLDDLSKRYPENTELILEQVEEASSEGDAEGMRRWLAKVRVSSAGDPRPWHWKGVMHVMRQEWEQAEAALRESIRRDPFDWIGCHQLGTVLAHRGDVDASKRYLELGALGNQIRREITDLKSIDQLTPSLLHQMHRYAESADQKLIADRLKTLIERGVE</sequence>
<dbReference type="SUPFAM" id="SSF48452">
    <property type="entry name" value="TPR-like"/>
    <property type="match status" value="1"/>
</dbReference>
<gene>
    <name evidence="3" type="ORF">RESH_03404</name>
</gene>
<keyword evidence="2" id="KW-1133">Transmembrane helix</keyword>
<name>M5SEE5_9BACT</name>
<dbReference type="AlphaFoldDB" id="M5SEE5"/>
<dbReference type="Gene3D" id="1.25.40.10">
    <property type="entry name" value="Tetratricopeptide repeat domain"/>
    <property type="match status" value="1"/>
</dbReference>
<dbReference type="PATRIC" id="fig|1263868.3.peg.3671"/>
<evidence type="ECO:0000256" key="2">
    <source>
        <dbReference type="SAM" id="Phobius"/>
    </source>
</evidence>
<dbReference type="EMBL" id="ANOF01000107">
    <property type="protein sequence ID" value="EMI26067.1"/>
    <property type="molecule type" value="Genomic_DNA"/>
</dbReference>
<organism evidence="3 4">
    <name type="scientific">Rhodopirellula europaea SH398</name>
    <dbReference type="NCBI Taxonomy" id="1263868"/>
    <lineage>
        <taxon>Bacteria</taxon>
        <taxon>Pseudomonadati</taxon>
        <taxon>Planctomycetota</taxon>
        <taxon>Planctomycetia</taxon>
        <taxon>Pirellulales</taxon>
        <taxon>Pirellulaceae</taxon>
        <taxon>Rhodopirellula</taxon>
    </lineage>
</organism>
<feature type="transmembrane region" description="Helical" evidence="2">
    <location>
        <begin position="53"/>
        <end position="70"/>
    </location>
</feature>
<keyword evidence="2" id="KW-0472">Membrane</keyword>
<accession>M5SEE5</accession>
<proteinExistence type="predicted"/>
<reference evidence="3 4" key="1">
    <citation type="journal article" date="2013" name="Mar. Genomics">
        <title>Expression of sulfatases in Rhodopirellula baltica and the diversity of sulfatases in the genus Rhodopirellula.</title>
        <authorList>
            <person name="Wegner C.E."/>
            <person name="Richter-Heitmann T."/>
            <person name="Klindworth A."/>
            <person name="Klockow C."/>
            <person name="Richter M."/>
            <person name="Achstetter T."/>
            <person name="Glockner F.O."/>
            <person name="Harder J."/>
        </authorList>
    </citation>
    <scope>NUCLEOTIDE SEQUENCE [LARGE SCALE GENOMIC DNA]</scope>
    <source>
        <strain evidence="3 4">SH398</strain>
    </source>
</reference>
<evidence type="ECO:0000313" key="4">
    <source>
        <dbReference type="Proteomes" id="UP000011996"/>
    </source>
</evidence>
<protein>
    <recommendedName>
        <fullName evidence="5">Tetratricopeptide repeat protein</fullName>
    </recommendedName>
</protein>
<comment type="caution">
    <text evidence="3">The sequence shown here is derived from an EMBL/GenBank/DDBJ whole genome shotgun (WGS) entry which is preliminary data.</text>
</comment>
<dbReference type="InterPro" id="IPR011990">
    <property type="entry name" value="TPR-like_helical_dom_sf"/>
</dbReference>
<evidence type="ECO:0000256" key="1">
    <source>
        <dbReference type="SAM" id="MobiDB-lite"/>
    </source>
</evidence>
<dbReference type="STRING" id="1263868.RESH_03404"/>
<keyword evidence="2" id="KW-0812">Transmembrane</keyword>
<evidence type="ECO:0000313" key="3">
    <source>
        <dbReference type="EMBL" id="EMI26067.1"/>
    </source>
</evidence>
<feature type="region of interest" description="Disordered" evidence="1">
    <location>
        <begin position="1"/>
        <end position="41"/>
    </location>
</feature>